<reference evidence="1" key="1">
    <citation type="journal article" date="2020" name="Stud. Mycol.">
        <title>101 Dothideomycetes genomes: a test case for predicting lifestyles and emergence of pathogens.</title>
        <authorList>
            <person name="Haridas S."/>
            <person name="Albert R."/>
            <person name="Binder M."/>
            <person name="Bloem J."/>
            <person name="Labutti K."/>
            <person name="Salamov A."/>
            <person name="Andreopoulos B."/>
            <person name="Baker S."/>
            <person name="Barry K."/>
            <person name="Bills G."/>
            <person name="Bluhm B."/>
            <person name="Cannon C."/>
            <person name="Castanera R."/>
            <person name="Culley D."/>
            <person name="Daum C."/>
            <person name="Ezra D."/>
            <person name="Gonzalez J."/>
            <person name="Henrissat B."/>
            <person name="Kuo A."/>
            <person name="Liang C."/>
            <person name="Lipzen A."/>
            <person name="Lutzoni F."/>
            <person name="Magnuson J."/>
            <person name="Mondo S."/>
            <person name="Nolan M."/>
            <person name="Ohm R."/>
            <person name="Pangilinan J."/>
            <person name="Park H.-J."/>
            <person name="Ramirez L."/>
            <person name="Alfaro M."/>
            <person name="Sun H."/>
            <person name="Tritt A."/>
            <person name="Yoshinaga Y."/>
            <person name="Zwiers L.-H."/>
            <person name="Turgeon B."/>
            <person name="Goodwin S."/>
            <person name="Spatafora J."/>
            <person name="Crous P."/>
            <person name="Grigoriev I."/>
        </authorList>
    </citation>
    <scope>NUCLEOTIDE SEQUENCE</scope>
    <source>
        <strain evidence="1">CBS 675.92</strain>
    </source>
</reference>
<organism evidence="1 2">
    <name type="scientific">Byssothecium circinans</name>
    <dbReference type="NCBI Taxonomy" id="147558"/>
    <lineage>
        <taxon>Eukaryota</taxon>
        <taxon>Fungi</taxon>
        <taxon>Dikarya</taxon>
        <taxon>Ascomycota</taxon>
        <taxon>Pezizomycotina</taxon>
        <taxon>Dothideomycetes</taxon>
        <taxon>Pleosporomycetidae</taxon>
        <taxon>Pleosporales</taxon>
        <taxon>Massarineae</taxon>
        <taxon>Massarinaceae</taxon>
        <taxon>Byssothecium</taxon>
    </lineage>
</organism>
<sequence length="54" mass="6337">KNLKTKRPCDKLDNILEVKGLVTYRLELLKGIYIYPIFYKLLLKLALLDAEIKT</sequence>
<accession>A0A6A5U8X3</accession>
<proteinExistence type="predicted"/>
<keyword evidence="2" id="KW-1185">Reference proteome</keyword>
<evidence type="ECO:0000313" key="2">
    <source>
        <dbReference type="Proteomes" id="UP000800035"/>
    </source>
</evidence>
<dbReference type="Proteomes" id="UP000800035">
    <property type="component" value="Unassembled WGS sequence"/>
</dbReference>
<protein>
    <submittedName>
        <fullName evidence="1">Uncharacterized protein</fullName>
    </submittedName>
</protein>
<evidence type="ECO:0000313" key="1">
    <source>
        <dbReference type="EMBL" id="KAF1961613.1"/>
    </source>
</evidence>
<feature type="non-terminal residue" evidence="1">
    <location>
        <position position="1"/>
    </location>
</feature>
<gene>
    <name evidence="1" type="ORF">CC80DRAFT_401809</name>
</gene>
<name>A0A6A5U8X3_9PLEO</name>
<dbReference type="EMBL" id="ML976980">
    <property type="protein sequence ID" value="KAF1961613.1"/>
    <property type="molecule type" value="Genomic_DNA"/>
</dbReference>
<dbReference type="AlphaFoldDB" id="A0A6A5U8X3"/>